<organism evidence="3 4">
    <name type="scientific">Nitratireductor aquibiodomus</name>
    <dbReference type="NCBI Taxonomy" id="204799"/>
    <lineage>
        <taxon>Bacteria</taxon>
        <taxon>Pseudomonadati</taxon>
        <taxon>Pseudomonadota</taxon>
        <taxon>Alphaproteobacteria</taxon>
        <taxon>Hyphomicrobiales</taxon>
        <taxon>Phyllobacteriaceae</taxon>
        <taxon>Nitratireductor</taxon>
    </lineage>
</organism>
<comment type="similarity">
    <text evidence="1 2">Belongs to the UPF0235 family.</text>
</comment>
<evidence type="ECO:0000256" key="1">
    <source>
        <dbReference type="ARBA" id="ARBA00010364"/>
    </source>
</evidence>
<dbReference type="SUPFAM" id="SSF69786">
    <property type="entry name" value="YggU-like"/>
    <property type="match status" value="1"/>
</dbReference>
<accession>A0A1H4KGN7</accession>
<dbReference type="NCBIfam" id="TIGR00251">
    <property type="entry name" value="DUF167 family protein"/>
    <property type="match status" value="1"/>
</dbReference>
<dbReference type="HAMAP" id="MF_00634">
    <property type="entry name" value="UPF0235"/>
    <property type="match status" value="1"/>
</dbReference>
<dbReference type="Pfam" id="PF02594">
    <property type="entry name" value="DUF167"/>
    <property type="match status" value="1"/>
</dbReference>
<evidence type="ECO:0000313" key="3">
    <source>
        <dbReference type="EMBL" id="SEB57709.1"/>
    </source>
</evidence>
<keyword evidence="4" id="KW-1185">Reference proteome</keyword>
<evidence type="ECO:0000313" key="4">
    <source>
        <dbReference type="Proteomes" id="UP000199064"/>
    </source>
</evidence>
<dbReference type="NCBIfam" id="NF002348">
    <property type="entry name" value="PRK01310.1"/>
    <property type="match status" value="1"/>
</dbReference>
<proteinExistence type="inferred from homology"/>
<name>A0A1H4KGN7_9HYPH</name>
<reference evidence="4" key="1">
    <citation type="submission" date="2016-10" db="EMBL/GenBank/DDBJ databases">
        <authorList>
            <person name="Varghese N."/>
            <person name="Submissions S."/>
        </authorList>
    </citation>
    <scope>NUCLEOTIDE SEQUENCE [LARGE SCALE GENOMIC DNA]</scope>
    <source>
        <strain evidence="4">ES.061</strain>
    </source>
</reference>
<sequence>MTDLPAFCRLADNGLALFVRLTPRSARDAIEGMAESADGRCHLKARVRAVPENGKANTALEKLLAKQIGVPSSAISVAGGATSRLKTVELKGNREELLIRLRAIAAEQ</sequence>
<dbReference type="SMART" id="SM01152">
    <property type="entry name" value="DUF167"/>
    <property type="match status" value="1"/>
</dbReference>
<evidence type="ECO:0000256" key="2">
    <source>
        <dbReference type="HAMAP-Rule" id="MF_00634"/>
    </source>
</evidence>
<dbReference type="Proteomes" id="UP000199064">
    <property type="component" value="Unassembled WGS sequence"/>
</dbReference>
<dbReference type="AlphaFoldDB" id="A0A1H4KGN7"/>
<dbReference type="InterPro" id="IPR003746">
    <property type="entry name" value="DUF167"/>
</dbReference>
<dbReference type="Gene3D" id="3.30.1200.10">
    <property type="entry name" value="YggU-like"/>
    <property type="match status" value="1"/>
</dbReference>
<dbReference type="EMBL" id="FNSL01000001">
    <property type="protein sequence ID" value="SEB57709.1"/>
    <property type="molecule type" value="Genomic_DNA"/>
</dbReference>
<protein>
    <recommendedName>
        <fullName evidence="2">UPF0235 protein SAMN05216452_2242</fullName>
    </recommendedName>
</protein>
<gene>
    <name evidence="3" type="ORF">SAMN05216452_2242</name>
</gene>
<dbReference type="InterPro" id="IPR036591">
    <property type="entry name" value="YggU-like_sf"/>
</dbReference>